<sequence length="500" mass="52684">MVNWTVDSRSKSDTNRIRNGDRRRGVLFKGLFMGLFGPLKPLHRAEEDGKALAKTLSWPHLMALGIGGIIGTGIYTLTGVGAGLAGPGVLVSFALCGLVCACAALCYTEMSTLIPAAGSAYTYTYSAIGEVAGWVVGWALILEYSLACSSVAVGWSAHLVGWLNEGMGLQLPAFLLNAPHAGGLVNLPAVLVSLAVMGLLMIGARESATLNILLVIIKIVALGAFIVLGLPAIQAGNYDPFAPYGFIGQQIGGEKVGIMAAAAIVFFAFFGFDAVSTSAEEAKKPGRDLTIGILGSMAVSTLIYMLVAGVAVGVAPFQEIANSAEPLPHILREIGYPMVAGLVGLAAIVALPSVILVMMYGQSRIFFVMARDGLLPQAVAKVNKKGSPALITLITGIFVAIFAGFVPLKEIAALSNAGTLIAFIAVALSMIILRRRFPNLPRTFKTPAYLLVGIAAILGCAFIFYSLPIQSQLFTLIWMAIGLVVYFSYGKWHSRLKREG</sequence>
<name>E8RNL2_ASTEC</name>
<dbReference type="Proteomes" id="UP000001492">
    <property type="component" value="Chromosome 1"/>
</dbReference>
<organism evidence="7 8">
    <name type="scientific">Asticcacaulis excentricus (strain ATCC 15261 / DSM 4724 / KCTC 12464 / NCIMB 9791 / VKM B-1370 / CB 48)</name>
    <dbReference type="NCBI Taxonomy" id="573065"/>
    <lineage>
        <taxon>Bacteria</taxon>
        <taxon>Pseudomonadati</taxon>
        <taxon>Pseudomonadota</taxon>
        <taxon>Alphaproteobacteria</taxon>
        <taxon>Caulobacterales</taxon>
        <taxon>Caulobacteraceae</taxon>
        <taxon>Asticcacaulis</taxon>
    </lineage>
</organism>
<dbReference type="PANTHER" id="PTHR43243:SF4">
    <property type="entry name" value="CATIONIC AMINO ACID TRANSPORTER 4"/>
    <property type="match status" value="1"/>
</dbReference>
<evidence type="ECO:0000256" key="4">
    <source>
        <dbReference type="ARBA" id="ARBA00022989"/>
    </source>
</evidence>
<feature type="transmembrane region" description="Helical" evidence="6">
    <location>
        <begin position="256"/>
        <end position="277"/>
    </location>
</feature>
<feature type="transmembrane region" description="Helical" evidence="6">
    <location>
        <begin position="389"/>
        <end position="408"/>
    </location>
</feature>
<dbReference type="STRING" id="573065.Astex_1233"/>
<accession>E8RNL2</accession>
<dbReference type="GO" id="GO:0016020">
    <property type="term" value="C:membrane"/>
    <property type="evidence" value="ECO:0007669"/>
    <property type="project" value="UniProtKB-SubCell"/>
</dbReference>
<feature type="transmembrane region" description="Helical" evidence="6">
    <location>
        <begin position="473"/>
        <end position="489"/>
    </location>
</feature>
<evidence type="ECO:0000256" key="3">
    <source>
        <dbReference type="ARBA" id="ARBA00022692"/>
    </source>
</evidence>
<evidence type="ECO:0000256" key="6">
    <source>
        <dbReference type="SAM" id="Phobius"/>
    </source>
</evidence>
<feature type="transmembrane region" description="Helical" evidence="6">
    <location>
        <begin position="212"/>
        <end position="236"/>
    </location>
</feature>
<feature type="transmembrane region" description="Helical" evidence="6">
    <location>
        <begin position="414"/>
        <end position="434"/>
    </location>
</feature>
<keyword evidence="2" id="KW-0813">Transport</keyword>
<keyword evidence="4 6" id="KW-1133">Transmembrane helix</keyword>
<dbReference type="Gene3D" id="1.20.1740.10">
    <property type="entry name" value="Amino acid/polyamine transporter I"/>
    <property type="match status" value="1"/>
</dbReference>
<dbReference type="InterPro" id="IPR002293">
    <property type="entry name" value="AA/rel_permease1"/>
</dbReference>
<protein>
    <submittedName>
        <fullName evidence="7">Amino acid permease-associated region</fullName>
    </submittedName>
</protein>
<keyword evidence="3 6" id="KW-0812">Transmembrane</keyword>
<evidence type="ECO:0000256" key="1">
    <source>
        <dbReference type="ARBA" id="ARBA00004141"/>
    </source>
</evidence>
<feature type="transmembrane region" description="Helical" evidence="6">
    <location>
        <begin position="120"/>
        <end position="141"/>
    </location>
</feature>
<keyword evidence="8" id="KW-1185">Reference proteome</keyword>
<dbReference type="KEGG" id="aex:Astex_1233"/>
<dbReference type="AlphaFoldDB" id="E8RNL2"/>
<dbReference type="HOGENOM" id="CLU_007946_15_12_5"/>
<evidence type="ECO:0000256" key="5">
    <source>
        <dbReference type="ARBA" id="ARBA00023136"/>
    </source>
</evidence>
<evidence type="ECO:0000313" key="8">
    <source>
        <dbReference type="Proteomes" id="UP000001492"/>
    </source>
</evidence>
<evidence type="ECO:0000256" key="2">
    <source>
        <dbReference type="ARBA" id="ARBA00022448"/>
    </source>
</evidence>
<dbReference type="Pfam" id="PF13520">
    <property type="entry name" value="AA_permease_2"/>
    <property type="match status" value="1"/>
</dbReference>
<comment type="subcellular location">
    <subcellularLocation>
        <location evidence="1">Membrane</location>
        <topology evidence="1">Multi-pass membrane protein</topology>
    </subcellularLocation>
</comment>
<keyword evidence="5 6" id="KW-0472">Membrane</keyword>
<dbReference type="PIRSF" id="PIRSF006060">
    <property type="entry name" value="AA_transporter"/>
    <property type="match status" value="1"/>
</dbReference>
<proteinExistence type="predicted"/>
<feature type="transmembrane region" description="Helical" evidence="6">
    <location>
        <begin position="88"/>
        <end position="108"/>
    </location>
</feature>
<reference evidence="8" key="1">
    <citation type="submission" date="2010-12" db="EMBL/GenBank/DDBJ databases">
        <title>Complete sequence of chromosome 1 of Asticcacaulis excentricus CB 48.</title>
        <authorList>
            <consortium name="US DOE Joint Genome Institute"/>
            <person name="Lucas S."/>
            <person name="Copeland A."/>
            <person name="Lapidus A."/>
            <person name="Cheng J.-F."/>
            <person name="Bruce D."/>
            <person name="Goodwin L."/>
            <person name="Pitluck S."/>
            <person name="Teshima H."/>
            <person name="Davenport K."/>
            <person name="Detter J.C."/>
            <person name="Han C."/>
            <person name="Tapia R."/>
            <person name="Land M."/>
            <person name="Hauser L."/>
            <person name="Jeffries C."/>
            <person name="Kyrpides N."/>
            <person name="Ivanova N."/>
            <person name="Ovchinnikova G."/>
            <person name="Brun Y.V."/>
            <person name="Woyke T."/>
        </authorList>
    </citation>
    <scope>NUCLEOTIDE SEQUENCE [LARGE SCALE GENOMIC DNA]</scope>
    <source>
        <strain evidence="8">ATCC 15261 / DSM 4724 / KCTC 12464 / NCIMB 9791 / VKM B-1370 / CB 48</strain>
    </source>
</reference>
<feature type="transmembrane region" description="Helical" evidence="6">
    <location>
        <begin position="289"/>
        <end position="314"/>
    </location>
</feature>
<feature type="transmembrane region" description="Helical" evidence="6">
    <location>
        <begin position="61"/>
        <end position="82"/>
    </location>
</feature>
<gene>
    <name evidence="7" type="ordered locus">Astex_1233</name>
</gene>
<dbReference type="eggNOG" id="COG0531">
    <property type="taxonomic scope" value="Bacteria"/>
</dbReference>
<dbReference type="GO" id="GO:0015171">
    <property type="term" value="F:amino acid transmembrane transporter activity"/>
    <property type="evidence" value="ECO:0007669"/>
    <property type="project" value="TreeGrafter"/>
</dbReference>
<feature type="transmembrane region" description="Helical" evidence="6">
    <location>
        <begin position="181"/>
        <end position="200"/>
    </location>
</feature>
<feature type="transmembrane region" description="Helical" evidence="6">
    <location>
        <begin position="334"/>
        <end position="361"/>
    </location>
</feature>
<evidence type="ECO:0000313" key="7">
    <source>
        <dbReference type="EMBL" id="ADU12908.1"/>
    </source>
</evidence>
<feature type="transmembrane region" description="Helical" evidence="6">
    <location>
        <begin position="446"/>
        <end position="467"/>
    </location>
</feature>
<dbReference type="PANTHER" id="PTHR43243">
    <property type="entry name" value="INNER MEMBRANE TRANSPORTER YGJI-RELATED"/>
    <property type="match status" value="1"/>
</dbReference>
<dbReference type="EMBL" id="CP002395">
    <property type="protein sequence ID" value="ADU12908.1"/>
    <property type="molecule type" value="Genomic_DNA"/>
</dbReference>